<name>A0AAC9XWS5_9GAMM</name>
<gene>
    <name evidence="1" type="ORF">PNIG_a1522</name>
</gene>
<dbReference type="Proteomes" id="UP000198329">
    <property type="component" value="Chromosome I"/>
</dbReference>
<reference evidence="1 2" key="1">
    <citation type="submission" date="2015-03" db="EMBL/GenBank/DDBJ databases">
        <authorList>
            <person name="Xie B.-B."/>
            <person name="Rong J.-C."/>
            <person name="Qin Q.-L."/>
            <person name="Zhang Y.-Z."/>
        </authorList>
    </citation>
    <scope>NUCLEOTIDE SEQUENCE [LARGE SCALE GENOMIC DNA]</scope>
    <source>
        <strain evidence="1 2">KMM 661</strain>
    </source>
</reference>
<dbReference type="EMBL" id="CP011036">
    <property type="protein sequence ID" value="ASM53671.1"/>
    <property type="molecule type" value="Genomic_DNA"/>
</dbReference>
<keyword evidence="2" id="KW-1185">Reference proteome</keyword>
<dbReference type="AlphaFoldDB" id="A0AAC9XWS5"/>
<evidence type="ECO:0000313" key="1">
    <source>
        <dbReference type="EMBL" id="ASM53671.1"/>
    </source>
</evidence>
<sequence>MLKEMRNARAQADYILDDTVTESDANLQLATSKKLFTLCDEIEATKVA</sequence>
<accession>A0AAC9XWS5</accession>
<proteinExistence type="predicted"/>
<evidence type="ECO:0000313" key="2">
    <source>
        <dbReference type="Proteomes" id="UP000198329"/>
    </source>
</evidence>
<organism evidence="1 2">
    <name type="scientific">Pseudoalteromonas nigrifaciens</name>
    <dbReference type="NCBI Taxonomy" id="28109"/>
    <lineage>
        <taxon>Bacteria</taxon>
        <taxon>Pseudomonadati</taxon>
        <taxon>Pseudomonadota</taxon>
        <taxon>Gammaproteobacteria</taxon>
        <taxon>Alteromonadales</taxon>
        <taxon>Pseudoalteromonadaceae</taxon>
        <taxon>Pseudoalteromonas</taxon>
    </lineage>
</organism>
<protein>
    <submittedName>
        <fullName evidence="1">Uncharacterized protein</fullName>
    </submittedName>
</protein>
<dbReference type="KEGG" id="png:PNIG_a1522"/>
<dbReference type="Gene3D" id="1.20.120.330">
    <property type="entry name" value="Nucleotidyltransferases domain 2"/>
    <property type="match status" value="1"/>
</dbReference>